<proteinExistence type="predicted"/>
<name>A0AAJ0MFQ8_9PEZI</name>
<dbReference type="AlphaFoldDB" id="A0AAJ0MFQ8"/>
<gene>
    <name evidence="2" type="ORF">B0T25DRAFT_537209</name>
</gene>
<evidence type="ECO:0000256" key="1">
    <source>
        <dbReference type="SAM" id="MobiDB-lite"/>
    </source>
</evidence>
<evidence type="ECO:0000313" key="2">
    <source>
        <dbReference type="EMBL" id="KAK3356698.1"/>
    </source>
</evidence>
<dbReference type="EMBL" id="JAUIQD010000003">
    <property type="protein sequence ID" value="KAK3356698.1"/>
    <property type="molecule type" value="Genomic_DNA"/>
</dbReference>
<reference evidence="2" key="1">
    <citation type="journal article" date="2023" name="Mol. Phylogenet. Evol.">
        <title>Genome-scale phylogeny and comparative genomics of the fungal order Sordariales.</title>
        <authorList>
            <person name="Hensen N."/>
            <person name="Bonometti L."/>
            <person name="Westerberg I."/>
            <person name="Brannstrom I.O."/>
            <person name="Guillou S."/>
            <person name="Cros-Aarteil S."/>
            <person name="Calhoun S."/>
            <person name="Haridas S."/>
            <person name="Kuo A."/>
            <person name="Mondo S."/>
            <person name="Pangilinan J."/>
            <person name="Riley R."/>
            <person name="LaButti K."/>
            <person name="Andreopoulos B."/>
            <person name="Lipzen A."/>
            <person name="Chen C."/>
            <person name="Yan M."/>
            <person name="Daum C."/>
            <person name="Ng V."/>
            <person name="Clum A."/>
            <person name="Steindorff A."/>
            <person name="Ohm R.A."/>
            <person name="Martin F."/>
            <person name="Silar P."/>
            <person name="Natvig D.O."/>
            <person name="Lalanne C."/>
            <person name="Gautier V."/>
            <person name="Ament-Velasquez S.L."/>
            <person name="Kruys A."/>
            <person name="Hutchinson M.I."/>
            <person name="Powell A.J."/>
            <person name="Barry K."/>
            <person name="Miller A.N."/>
            <person name="Grigoriev I.V."/>
            <person name="Debuchy R."/>
            <person name="Gladieux P."/>
            <person name="Hiltunen Thoren M."/>
            <person name="Johannesson H."/>
        </authorList>
    </citation>
    <scope>NUCLEOTIDE SEQUENCE</scope>
    <source>
        <strain evidence="2">CBS 955.72</strain>
    </source>
</reference>
<organism evidence="2 3">
    <name type="scientific">Lasiosphaeria hispida</name>
    <dbReference type="NCBI Taxonomy" id="260671"/>
    <lineage>
        <taxon>Eukaryota</taxon>
        <taxon>Fungi</taxon>
        <taxon>Dikarya</taxon>
        <taxon>Ascomycota</taxon>
        <taxon>Pezizomycotina</taxon>
        <taxon>Sordariomycetes</taxon>
        <taxon>Sordariomycetidae</taxon>
        <taxon>Sordariales</taxon>
        <taxon>Lasiosphaeriaceae</taxon>
        <taxon>Lasiosphaeria</taxon>
    </lineage>
</organism>
<evidence type="ECO:0000313" key="3">
    <source>
        <dbReference type="Proteomes" id="UP001275084"/>
    </source>
</evidence>
<comment type="caution">
    <text evidence="2">The sequence shown here is derived from an EMBL/GenBank/DDBJ whole genome shotgun (WGS) entry which is preliminary data.</text>
</comment>
<protein>
    <submittedName>
        <fullName evidence="2">Uncharacterized protein</fullName>
    </submittedName>
</protein>
<reference evidence="2" key="2">
    <citation type="submission" date="2023-06" db="EMBL/GenBank/DDBJ databases">
        <authorList>
            <consortium name="Lawrence Berkeley National Laboratory"/>
            <person name="Haridas S."/>
            <person name="Hensen N."/>
            <person name="Bonometti L."/>
            <person name="Westerberg I."/>
            <person name="Brannstrom I.O."/>
            <person name="Guillou S."/>
            <person name="Cros-Aarteil S."/>
            <person name="Calhoun S."/>
            <person name="Kuo A."/>
            <person name="Mondo S."/>
            <person name="Pangilinan J."/>
            <person name="Riley R."/>
            <person name="Labutti K."/>
            <person name="Andreopoulos B."/>
            <person name="Lipzen A."/>
            <person name="Chen C."/>
            <person name="Yanf M."/>
            <person name="Daum C."/>
            <person name="Ng V."/>
            <person name="Clum A."/>
            <person name="Steindorff A."/>
            <person name="Ohm R."/>
            <person name="Martin F."/>
            <person name="Silar P."/>
            <person name="Natvig D."/>
            <person name="Lalanne C."/>
            <person name="Gautier V."/>
            <person name="Ament-Velasquez S.L."/>
            <person name="Kruys A."/>
            <person name="Hutchinson M.I."/>
            <person name="Powell A.J."/>
            <person name="Barry K."/>
            <person name="Miller A.N."/>
            <person name="Grigoriev I.V."/>
            <person name="Debuchy R."/>
            <person name="Gladieux P."/>
            <person name="Thoren M.H."/>
            <person name="Johannesson H."/>
        </authorList>
    </citation>
    <scope>NUCLEOTIDE SEQUENCE</scope>
    <source>
        <strain evidence="2">CBS 955.72</strain>
    </source>
</reference>
<feature type="compositionally biased region" description="Polar residues" evidence="1">
    <location>
        <begin position="279"/>
        <end position="292"/>
    </location>
</feature>
<sequence length="313" mass="33296">MAVTPTTYHLAQFTPSPSCGIGADLWAVSKTCLMTGGINSPKTTVLSGPLSWVSCTAVQLGEPPDKDNADCYVGYQSRVHGDGSPIYFSACPVGYNIATVETYHPFYRSTITYRPADGKDPRVAATDVVANIVQCCPSVSGFGFQMSFQRLEHFTTVHDGSTYRGDTALMPMCVATSVEALSSGQTVTLTPYSDTKGWERRQEQTADGLSTVAWDPKEKVWAEAESYTNTVFADGYTCYEGGAGVEYWEKHYTSPEVLPTTSQGGADITGSGSGVPTGAANSTASRNAGTSRTRVKGNWAGVAALILALRIVV</sequence>
<dbReference type="Proteomes" id="UP001275084">
    <property type="component" value="Unassembled WGS sequence"/>
</dbReference>
<feature type="region of interest" description="Disordered" evidence="1">
    <location>
        <begin position="260"/>
        <end position="292"/>
    </location>
</feature>
<keyword evidence="3" id="KW-1185">Reference proteome</keyword>
<accession>A0AAJ0MFQ8</accession>